<feature type="region of interest" description="Disordered" evidence="4">
    <location>
        <begin position="94"/>
        <end position="131"/>
    </location>
</feature>
<dbReference type="PANTHER" id="PTHR22893">
    <property type="entry name" value="NADH OXIDOREDUCTASE-RELATED"/>
    <property type="match status" value="1"/>
</dbReference>
<dbReference type="PANTHER" id="PTHR22893:SF91">
    <property type="entry name" value="NADPH DEHYDROGENASE 2-RELATED"/>
    <property type="match status" value="1"/>
</dbReference>
<keyword evidence="1" id="KW-0285">Flavoprotein</keyword>
<reference evidence="5" key="2">
    <citation type="submission" date="2023-05" db="EMBL/GenBank/DDBJ databases">
        <authorList>
            <person name="Schelkunov M.I."/>
        </authorList>
    </citation>
    <scope>NUCLEOTIDE SEQUENCE</scope>
    <source>
        <strain evidence="5">Hsosn_3</strain>
        <tissue evidence="5">Leaf</tissue>
    </source>
</reference>
<reference evidence="5" key="1">
    <citation type="submission" date="2023-02" db="EMBL/GenBank/DDBJ databases">
        <title>Genome of toxic invasive species Heracleum sosnowskyi carries increased number of genes despite the absence of recent whole-genome duplications.</title>
        <authorList>
            <person name="Schelkunov M."/>
            <person name="Shtratnikova V."/>
            <person name="Makarenko M."/>
            <person name="Klepikova A."/>
            <person name="Omelchenko D."/>
            <person name="Novikova G."/>
            <person name="Obukhova E."/>
            <person name="Bogdanov V."/>
            <person name="Penin A."/>
            <person name="Logacheva M."/>
        </authorList>
    </citation>
    <scope>NUCLEOTIDE SEQUENCE</scope>
    <source>
        <strain evidence="5">Hsosn_3</strain>
        <tissue evidence="5">Leaf</tissue>
    </source>
</reference>
<dbReference type="AlphaFoldDB" id="A0AAD8NDC8"/>
<dbReference type="Proteomes" id="UP001237642">
    <property type="component" value="Unassembled WGS sequence"/>
</dbReference>
<organism evidence="5 6">
    <name type="scientific">Heracleum sosnowskyi</name>
    <dbReference type="NCBI Taxonomy" id="360622"/>
    <lineage>
        <taxon>Eukaryota</taxon>
        <taxon>Viridiplantae</taxon>
        <taxon>Streptophyta</taxon>
        <taxon>Embryophyta</taxon>
        <taxon>Tracheophyta</taxon>
        <taxon>Spermatophyta</taxon>
        <taxon>Magnoliopsida</taxon>
        <taxon>eudicotyledons</taxon>
        <taxon>Gunneridae</taxon>
        <taxon>Pentapetalae</taxon>
        <taxon>asterids</taxon>
        <taxon>campanulids</taxon>
        <taxon>Apiales</taxon>
        <taxon>Apiaceae</taxon>
        <taxon>Apioideae</taxon>
        <taxon>apioid superclade</taxon>
        <taxon>Tordylieae</taxon>
        <taxon>Tordyliinae</taxon>
        <taxon>Heracleum</taxon>
    </lineage>
</organism>
<name>A0AAD8NDC8_9APIA</name>
<keyword evidence="3" id="KW-0521">NADP</keyword>
<feature type="compositionally biased region" description="Basic and acidic residues" evidence="4">
    <location>
        <begin position="94"/>
        <end position="105"/>
    </location>
</feature>
<evidence type="ECO:0000256" key="3">
    <source>
        <dbReference type="ARBA" id="ARBA00022857"/>
    </source>
</evidence>
<dbReference type="SUPFAM" id="SSF51395">
    <property type="entry name" value="FMN-linked oxidoreductases"/>
    <property type="match status" value="1"/>
</dbReference>
<evidence type="ECO:0000313" key="6">
    <source>
        <dbReference type="Proteomes" id="UP001237642"/>
    </source>
</evidence>
<dbReference type="Gene3D" id="3.20.20.70">
    <property type="entry name" value="Aldolase class I"/>
    <property type="match status" value="1"/>
</dbReference>
<proteinExistence type="predicted"/>
<gene>
    <name evidence="5" type="ORF">POM88_003303</name>
</gene>
<evidence type="ECO:0000256" key="4">
    <source>
        <dbReference type="SAM" id="MobiDB-lite"/>
    </source>
</evidence>
<dbReference type="InterPro" id="IPR013785">
    <property type="entry name" value="Aldolase_TIM"/>
</dbReference>
<comment type="caution">
    <text evidence="5">The sequence shown here is derived from an EMBL/GenBank/DDBJ whole genome shotgun (WGS) entry which is preliminary data.</text>
</comment>
<feature type="compositionally biased region" description="Basic residues" evidence="4">
    <location>
        <begin position="111"/>
        <end position="122"/>
    </location>
</feature>
<evidence type="ECO:0000313" key="5">
    <source>
        <dbReference type="EMBL" id="KAK1403698.1"/>
    </source>
</evidence>
<keyword evidence="6" id="KW-1185">Reference proteome</keyword>
<accession>A0AAD8NDC8</accession>
<dbReference type="GO" id="GO:0010181">
    <property type="term" value="F:FMN binding"/>
    <property type="evidence" value="ECO:0007669"/>
    <property type="project" value="InterPro"/>
</dbReference>
<evidence type="ECO:0000256" key="1">
    <source>
        <dbReference type="ARBA" id="ARBA00022630"/>
    </source>
</evidence>
<evidence type="ECO:0008006" key="7">
    <source>
        <dbReference type="Google" id="ProtNLM"/>
    </source>
</evidence>
<sequence>MIFDHRGEPYHYAIMRPPYLATYTIFRESCAYEKSGYEREAGNKAIAENRADLVAYGHVFLANPDLPRRFELDAPLKNMKETHFIRFLIKHVVPKHEEQRGEKWPLETQNRRSRLSAQRRHSSVAVECAED</sequence>
<protein>
    <recommendedName>
        <fullName evidence="7">NADH:flavin oxidoreductase/NADH oxidase N-terminal domain-containing protein</fullName>
    </recommendedName>
</protein>
<dbReference type="InterPro" id="IPR045247">
    <property type="entry name" value="Oye-like"/>
</dbReference>
<dbReference type="EMBL" id="JAUIZM010000001">
    <property type="protein sequence ID" value="KAK1403698.1"/>
    <property type="molecule type" value="Genomic_DNA"/>
</dbReference>
<keyword evidence="2" id="KW-0288">FMN</keyword>
<dbReference type="GO" id="GO:0016491">
    <property type="term" value="F:oxidoreductase activity"/>
    <property type="evidence" value="ECO:0007669"/>
    <property type="project" value="InterPro"/>
</dbReference>
<evidence type="ECO:0000256" key="2">
    <source>
        <dbReference type="ARBA" id="ARBA00022643"/>
    </source>
</evidence>